<dbReference type="AlphaFoldDB" id="A0A2W7QE46"/>
<dbReference type="InterPro" id="IPR002645">
    <property type="entry name" value="STAS_dom"/>
</dbReference>
<evidence type="ECO:0000313" key="5">
    <source>
        <dbReference type="Proteomes" id="UP000249364"/>
    </source>
</evidence>
<dbReference type="InterPro" id="IPR030802">
    <property type="entry name" value="Permease_MalE"/>
</dbReference>
<organism evidence="4 5">
    <name type="scientific">Roseinatronobacter thiooxidans</name>
    <dbReference type="NCBI Taxonomy" id="121821"/>
    <lineage>
        <taxon>Bacteria</taxon>
        <taxon>Pseudomonadati</taxon>
        <taxon>Pseudomonadota</taxon>
        <taxon>Alphaproteobacteria</taxon>
        <taxon>Rhodobacterales</taxon>
        <taxon>Paracoccaceae</taxon>
        <taxon>Roseinatronobacter</taxon>
    </lineage>
</organism>
<keyword evidence="5" id="KW-1185">Reference proteome</keyword>
<dbReference type="Gene3D" id="3.30.750.24">
    <property type="entry name" value="STAS domain"/>
    <property type="match status" value="1"/>
</dbReference>
<feature type="transmembrane region" description="Helical" evidence="2">
    <location>
        <begin position="209"/>
        <end position="233"/>
    </location>
</feature>
<comment type="subcellular location">
    <subcellularLocation>
        <location evidence="2">Cell inner membrane</location>
        <topology evidence="2">Multi-pass membrane protein</topology>
    </subcellularLocation>
</comment>
<gene>
    <name evidence="4" type="ORF">LY56_00993</name>
</gene>
<dbReference type="STRING" id="121821.GCA_001870675_02858"/>
<feature type="transmembrane region" description="Helical" evidence="2">
    <location>
        <begin position="321"/>
        <end position="345"/>
    </location>
</feature>
<name>A0A2W7QE46_9RHOB</name>
<comment type="similarity">
    <text evidence="2">Belongs to the MlaE permease family.</text>
</comment>
<dbReference type="PANTHER" id="PTHR30188">
    <property type="entry name" value="ABC TRANSPORTER PERMEASE PROTEIN-RELATED"/>
    <property type="match status" value="1"/>
</dbReference>
<evidence type="ECO:0000259" key="3">
    <source>
        <dbReference type="PROSITE" id="PS50801"/>
    </source>
</evidence>
<keyword evidence="2" id="KW-0812">Transmembrane</keyword>
<reference evidence="4 5" key="1">
    <citation type="submission" date="2018-06" db="EMBL/GenBank/DDBJ databases">
        <title>Genomic Encyclopedia of Archaeal and Bacterial Type Strains, Phase II (KMG-II): from individual species to whole genera.</title>
        <authorList>
            <person name="Goeker M."/>
        </authorList>
    </citation>
    <scope>NUCLEOTIDE SEQUENCE [LARGE SCALE GENOMIC DNA]</scope>
    <source>
        <strain evidence="4 5">DSM 13087</strain>
    </source>
</reference>
<dbReference type="Pfam" id="PF02405">
    <property type="entry name" value="MlaE"/>
    <property type="match status" value="1"/>
</dbReference>
<dbReference type="Proteomes" id="UP000249364">
    <property type="component" value="Unassembled WGS sequence"/>
</dbReference>
<keyword evidence="2" id="KW-0997">Cell inner membrane</keyword>
<feature type="transmembrane region" description="Helical" evidence="2">
    <location>
        <begin position="365"/>
        <end position="383"/>
    </location>
</feature>
<protein>
    <submittedName>
        <fullName evidence="4">Phospholipid/cholesterol/gamma-HCH transport system permease protein</fullName>
    </submittedName>
</protein>
<evidence type="ECO:0000256" key="2">
    <source>
        <dbReference type="RuleBase" id="RU362044"/>
    </source>
</evidence>
<keyword evidence="2" id="KW-1003">Cell membrane</keyword>
<keyword evidence="2" id="KW-0472">Membrane</keyword>
<accession>A0A2W7QE46</accession>
<dbReference type="PANTHER" id="PTHR30188:SF3">
    <property type="entry name" value="ABC TRANSPORTER PERMEASE"/>
    <property type="match status" value="1"/>
</dbReference>
<dbReference type="Pfam" id="PF13466">
    <property type="entry name" value="STAS_2"/>
    <property type="match status" value="1"/>
</dbReference>
<dbReference type="EMBL" id="QKZQ01000003">
    <property type="protein sequence ID" value="PZX46784.1"/>
    <property type="molecule type" value="Genomic_DNA"/>
</dbReference>
<dbReference type="GO" id="GO:0005548">
    <property type="term" value="F:phospholipid transporter activity"/>
    <property type="evidence" value="ECO:0007669"/>
    <property type="project" value="TreeGrafter"/>
</dbReference>
<comment type="caution">
    <text evidence="4">The sequence shown here is derived from an EMBL/GenBank/DDBJ whole genome shotgun (WGS) entry which is preliminary data.</text>
</comment>
<keyword evidence="2" id="KW-1133">Transmembrane helix</keyword>
<feature type="transmembrane region" description="Helical" evidence="2">
    <location>
        <begin position="175"/>
        <end position="197"/>
    </location>
</feature>
<dbReference type="RefSeq" id="WP_281243923.1">
    <property type="nucleotide sequence ID" value="NZ_MEHT01000045.1"/>
</dbReference>
<comment type="function">
    <text evidence="1">Could be part of an ABC transporter complex.</text>
</comment>
<dbReference type="NCBIfam" id="TIGR00056">
    <property type="entry name" value="MlaE family lipid ABC transporter permease subunit"/>
    <property type="match status" value="1"/>
</dbReference>
<dbReference type="GO" id="GO:0043190">
    <property type="term" value="C:ATP-binding cassette (ABC) transporter complex"/>
    <property type="evidence" value="ECO:0007669"/>
    <property type="project" value="InterPro"/>
</dbReference>
<dbReference type="InterPro" id="IPR003453">
    <property type="entry name" value="ABC_MlaE_roteobac"/>
</dbReference>
<feature type="transmembrane region" description="Helical" evidence="2">
    <location>
        <begin position="272"/>
        <end position="300"/>
    </location>
</feature>
<dbReference type="InterPro" id="IPR058548">
    <property type="entry name" value="MlaB-like_STAS"/>
</dbReference>
<evidence type="ECO:0000313" key="4">
    <source>
        <dbReference type="EMBL" id="PZX46784.1"/>
    </source>
</evidence>
<dbReference type="InterPro" id="IPR036513">
    <property type="entry name" value="STAS_dom_sf"/>
</dbReference>
<dbReference type="PROSITE" id="PS50801">
    <property type="entry name" value="STAS"/>
    <property type="match status" value="1"/>
</dbReference>
<feature type="transmembrane region" description="Helical" evidence="2">
    <location>
        <begin position="132"/>
        <end position="155"/>
    </location>
</feature>
<proteinExistence type="inferred from homology"/>
<sequence>MSTHADPDISARSDRVAAPVRVTRDGAGWAISGALHIRNLSEAAAELRQLEGVGDTQLDMAQLGHLDTAGAYLLHKLRARIAASGAQLDFSNLQADHQALIDRVGAAMPQPDAVQAPRASVTDVLEGLGRKVAGAGMFLVELVAMLGLFLARLAYLLRRPSEFRLTALVHHCDQVGWKAVPIVALMGFLIGVVLAFQGSVQLRQFGAEIFVVDLIAISILRELGILLTAIIVAGRTASSFTAAIGSMKMREEIDAMRTLAIDPATALFVPRILALLITLPILGAIANVMGLFGGAMMAWIELGISPGMFMTRLLEDTSVDHVLVGFVKAPVFAMIIGVIGCHAGMQVGGNAESLGAQTSAAVVRAIFMVIVADALFSVFFAIMGI</sequence>
<feature type="domain" description="STAS" evidence="3">
    <location>
        <begin position="31"/>
        <end position="128"/>
    </location>
</feature>
<dbReference type="SUPFAM" id="SSF52091">
    <property type="entry name" value="SpoIIaa-like"/>
    <property type="match status" value="1"/>
</dbReference>
<evidence type="ECO:0000256" key="1">
    <source>
        <dbReference type="ARBA" id="ARBA00003787"/>
    </source>
</evidence>